<evidence type="ECO:0000256" key="4">
    <source>
        <dbReference type="ARBA" id="ARBA00022989"/>
    </source>
</evidence>
<dbReference type="GO" id="GO:0005524">
    <property type="term" value="F:ATP binding"/>
    <property type="evidence" value="ECO:0007669"/>
    <property type="project" value="InterPro"/>
</dbReference>
<evidence type="ECO:0000256" key="5">
    <source>
        <dbReference type="ARBA" id="ARBA00023136"/>
    </source>
</evidence>
<keyword evidence="3 6" id="KW-0812">Transmembrane</keyword>
<protein>
    <recommendedName>
        <fullName evidence="7">ABC transporter domain-containing protein</fullName>
    </recommendedName>
</protein>
<keyword evidence="2" id="KW-0813">Transport</keyword>
<dbReference type="InterPro" id="IPR003439">
    <property type="entry name" value="ABC_transporter-like_ATP-bd"/>
</dbReference>
<keyword evidence="5 6" id="KW-0472">Membrane</keyword>
<dbReference type="AlphaFoldDB" id="A0A9X0ADY3"/>
<evidence type="ECO:0000256" key="6">
    <source>
        <dbReference type="SAM" id="Phobius"/>
    </source>
</evidence>
<dbReference type="Gene3D" id="3.40.50.300">
    <property type="entry name" value="P-loop containing nucleotide triphosphate hydrolases"/>
    <property type="match status" value="1"/>
</dbReference>
<organism evidence="8 9">
    <name type="scientific">Sclerotinia nivalis</name>
    <dbReference type="NCBI Taxonomy" id="352851"/>
    <lineage>
        <taxon>Eukaryota</taxon>
        <taxon>Fungi</taxon>
        <taxon>Dikarya</taxon>
        <taxon>Ascomycota</taxon>
        <taxon>Pezizomycotina</taxon>
        <taxon>Leotiomycetes</taxon>
        <taxon>Helotiales</taxon>
        <taxon>Sclerotiniaceae</taxon>
        <taxon>Sclerotinia</taxon>
    </lineage>
</organism>
<comment type="subcellular location">
    <subcellularLocation>
        <location evidence="1">Membrane</location>
        <topology evidence="1">Multi-pass membrane protein</topology>
    </subcellularLocation>
</comment>
<evidence type="ECO:0000313" key="8">
    <source>
        <dbReference type="EMBL" id="KAJ8060982.1"/>
    </source>
</evidence>
<dbReference type="OrthoDB" id="3504194at2759"/>
<sequence>MICKSGYYCPPGCREQILCPSGNYCPLGSFKPVQCDVISSCWPGSARQFPFLGIFLVIFIDIVLVIIVILGSPVRRNNSSSVRQNLTLGSSKKLGMMMGNTIYEQLAEVEARNTNVDFEPHHASIQNFVASLKRCLGTSALRFEIGFDYLGLRLKSGKTILQGVSGKVEPGSMLAVMGPSGAGKSTFVRLLMGNSKTLRAQLM</sequence>
<reference evidence="8" key="1">
    <citation type="submission" date="2022-11" db="EMBL/GenBank/DDBJ databases">
        <title>Genome Resource of Sclerotinia nivalis Strain SnTB1, a Plant Pathogen Isolated from American Ginseng.</title>
        <authorList>
            <person name="Fan S."/>
        </authorList>
    </citation>
    <scope>NUCLEOTIDE SEQUENCE</scope>
    <source>
        <strain evidence="8">SnTB1</strain>
    </source>
</reference>
<dbReference type="Proteomes" id="UP001152300">
    <property type="component" value="Unassembled WGS sequence"/>
</dbReference>
<evidence type="ECO:0000256" key="3">
    <source>
        <dbReference type="ARBA" id="ARBA00022692"/>
    </source>
</evidence>
<dbReference type="GO" id="GO:0042626">
    <property type="term" value="F:ATPase-coupled transmembrane transporter activity"/>
    <property type="evidence" value="ECO:0007669"/>
    <property type="project" value="TreeGrafter"/>
</dbReference>
<feature type="transmembrane region" description="Helical" evidence="6">
    <location>
        <begin position="49"/>
        <end position="70"/>
    </location>
</feature>
<dbReference type="Pfam" id="PF00005">
    <property type="entry name" value="ABC_tran"/>
    <property type="match status" value="1"/>
</dbReference>
<evidence type="ECO:0000256" key="1">
    <source>
        <dbReference type="ARBA" id="ARBA00004141"/>
    </source>
</evidence>
<dbReference type="PANTHER" id="PTHR48041:SF91">
    <property type="entry name" value="ABC TRANSPORTER G FAMILY MEMBER 28"/>
    <property type="match status" value="1"/>
</dbReference>
<comment type="caution">
    <text evidence="8">The sequence shown here is derived from an EMBL/GenBank/DDBJ whole genome shotgun (WGS) entry which is preliminary data.</text>
</comment>
<evidence type="ECO:0000256" key="2">
    <source>
        <dbReference type="ARBA" id="ARBA00022448"/>
    </source>
</evidence>
<dbReference type="PANTHER" id="PTHR48041">
    <property type="entry name" value="ABC TRANSPORTER G FAMILY MEMBER 28"/>
    <property type="match status" value="1"/>
</dbReference>
<evidence type="ECO:0000259" key="7">
    <source>
        <dbReference type="Pfam" id="PF00005"/>
    </source>
</evidence>
<evidence type="ECO:0000313" key="9">
    <source>
        <dbReference type="Proteomes" id="UP001152300"/>
    </source>
</evidence>
<dbReference type="GO" id="GO:0016887">
    <property type="term" value="F:ATP hydrolysis activity"/>
    <property type="evidence" value="ECO:0007669"/>
    <property type="project" value="InterPro"/>
</dbReference>
<keyword evidence="9" id="KW-1185">Reference proteome</keyword>
<proteinExistence type="predicted"/>
<dbReference type="GO" id="GO:0016020">
    <property type="term" value="C:membrane"/>
    <property type="evidence" value="ECO:0007669"/>
    <property type="project" value="UniProtKB-SubCell"/>
</dbReference>
<name>A0A9X0ADY3_9HELO</name>
<dbReference type="EMBL" id="JAPEIS010000012">
    <property type="protein sequence ID" value="KAJ8060982.1"/>
    <property type="molecule type" value="Genomic_DNA"/>
</dbReference>
<dbReference type="InterPro" id="IPR027417">
    <property type="entry name" value="P-loop_NTPase"/>
</dbReference>
<accession>A0A9X0ADY3</accession>
<keyword evidence="4 6" id="KW-1133">Transmembrane helix</keyword>
<dbReference type="InterPro" id="IPR050352">
    <property type="entry name" value="ABCG_transporters"/>
</dbReference>
<feature type="domain" description="ABC transporter" evidence="7">
    <location>
        <begin position="161"/>
        <end position="196"/>
    </location>
</feature>
<gene>
    <name evidence="8" type="ORF">OCU04_010061</name>
</gene>
<dbReference type="SUPFAM" id="SSF52540">
    <property type="entry name" value="P-loop containing nucleoside triphosphate hydrolases"/>
    <property type="match status" value="1"/>
</dbReference>